<comment type="caution">
    <text evidence="1">The sequence shown here is derived from an EMBL/GenBank/DDBJ whole genome shotgun (WGS) entry which is preliminary data.</text>
</comment>
<evidence type="ECO:0000313" key="1">
    <source>
        <dbReference type="EMBL" id="RJF89269.1"/>
    </source>
</evidence>
<gene>
    <name evidence="1" type="ORF">D3874_21750</name>
</gene>
<evidence type="ECO:0000313" key="2">
    <source>
        <dbReference type="Proteomes" id="UP000284605"/>
    </source>
</evidence>
<dbReference type="AlphaFoldDB" id="A0A418WHB7"/>
<sequence length="114" mass="12428">MFPHLSGADAIDSCLQEVLAMRRALQARKHMVDNIPAEVAAIVQQCLAPVADQVRSFVAHQIDADRYFMAQLSAIAAALQAAPSPSGDLLANVINRLGRKVDELSEILKQLRPR</sequence>
<proteinExistence type="predicted"/>
<name>A0A418WHB7_9PROT</name>
<keyword evidence="2" id="KW-1185">Reference proteome</keyword>
<protein>
    <submittedName>
        <fullName evidence="1">Uncharacterized protein</fullName>
    </submittedName>
</protein>
<accession>A0A418WHB7</accession>
<reference evidence="1 2" key="1">
    <citation type="submission" date="2018-09" db="EMBL/GenBank/DDBJ databases">
        <authorList>
            <person name="Zhu H."/>
        </authorList>
    </citation>
    <scope>NUCLEOTIDE SEQUENCE [LARGE SCALE GENOMIC DNA]</scope>
    <source>
        <strain evidence="1 2">K1W22B-8</strain>
    </source>
</reference>
<dbReference type="EMBL" id="QYUK01000011">
    <property type="protein sequence ID" value="RJF89269.1"/>
    <property type="molecule type" value="Genomic_DNA"/>
</dbReference>
<organism evidence="1 2">
    <name type="scientific">Oleomonas cavernae</name>
    <dbReference type="NCBI Taxonomy" id="2320859"/>
    <lineage>
        <taxon>Bacteria</taxon>
        <taxon>Pseudomonadati</taxon>
        <taxon>Pseudomonadota</taxon>
        <taxon>Alphaproteobacteria</taxon>
        <taxon>Acetobacterales</taxon>
        <taxon>Acetobacteraceae</taxon>
        <taxon>Oleomonas</taxon>
    </lineage>
</organism>
<dbReference type="Proteomes" id="UP000284605">
    <property type="component" value="Unassembled WGS sequence"/>
</dbReference>